<evidence type="ECO:0000256" key="2">
    <source>
        <dbReference type="ARBA" id="ARBA00006375"/>
    </source>
</evidence>
<dbReference type="WBParaSite" id="MCU_011749-RA">
    <property type="protein sequence ID" value="MCU_011749-RA"/>
    <property type="gene ID" value="MCU_011749"/>
</dbReference>
<dbReference type="InterPro" id="IPR002067">
    <property type="entry name" value="MCP"/>
</dbReference>
<evidence type="ECO:0000256" key="8">
    <source>
        <dbReference type="RuleBase" id="RU000488"/>
    </source>
</evidence>
<dbReference type="SUPFAM" id="SSF103506">
    <property type="entry name" value="Mitochondrial carrier"/>
    <property type="match status" value="1"/>
</dbReference>
<proteinExistence type="inferred from homology"/>
<keyword evidence="5" id="KW-0677">Repeat</keyword>
<dbReference type="InterPro" id="IPR018108">
    <property type="entry name" value="MCP_transmembrane"/>
</dbReference>
<dbReference type="GO" id="GO:0055085">
    <property type="term" value="P:transmembrane transport"/>
    <property type="evidence" value="ECO:0007669"/>
    <property type="project" value="InterPro"/>
</dbReference>
<evidence type="ECO:0000313" key="9">
    <source>
        <dbReference type="WBParaSite" id="MCU_011749-RA"/>
    </source>
</evidence>
<keyword evidence="6 7" id="KW-0472">Membrane</keyword>
<keyword evidence="4 7" id="KW-0812">Transmembrane</keyword>
<dbReference type="PROSITE" id="PS50920">
    <property type="entry name" value="SOLCAR"/>
    <property type="match status" value="1"/>
</dbReference>
<name>A0A5K3G0P3_MESCO</name>
<keyword evidence="3 8" id="KW-0813">Transport</keyword>
<protein>
    <submittedName>
        <fullName evidence="9">ADP/ATP translocase</fullName>
    </submittedName>
</protein>
<dbReference type="Pfam" id="PF00153">
    <property type="entry name" value="Mito_carr"/>
    <property type="match status" value="2"/>
</dbReference>
<dbReference type="PANTHER" id="PTHR24089">
    <property type="entry name" value="SOLUTE CARRIER FAMILY 25"/>
    <property type="match status" value="1"/>
</dbReference>
<evidence type="ECO:0000256" key="7">
    <source>
        <dbReference type="PROSITE-ProRule" id="PRU00282"/>
    </source>
</evidence>
<reference evidence="9" key="1">
    <citation type="submission" date="2019-11" db="UniProtKB">
        <authorList>
            <consortium name="WormBaseParasite"/>
        </authorList>
    </citation>
    <scope>IDENTIFICATION</scope>
</reference>
<evidence type="ECO:0000256" key="1">
    <source>
        <dbReference type="ARBA" id="ARBA00004141"/>
    </source>
</evidence>
<organism evidence="9">
    <name type="scientific">Mesocestoides corti</name>
    <name type="common">Flatworm</name>
    <dbReference type="NCBI Taxonomy" id="53468"/>
    <lineage>
        <taxon>Eukaryota</taxon>
        <taxon>Metazoa</taxon>
        <taxon>Spiralia</taxon>
        <taxon>Lophotrochozoa</taxon>
        <taxon>Platyhelminthes</taxon>
        <taxon>Cestoda</taxon>
        <taxon>Eucestoda</taxon>
        <taxon>Cyclophyllidea</taxon>
        <taxon>Mesocestoididae</taxon>
        <taxon>Mesocestoides</taxon>
    </lineage>
</organism>
<feature type="repeat" description="Solcar" evidence="7">
    <location>
        <begin position="1"/>
        <end position="52"/>
    </location>
</feature>
<dbReference type="Gene3D" id="1.50.40.10">
    <property type="entry name" value="Mitochondrial carrier domain"/>
    <property type="match status" value="1"/>
</dbReference>
<evidence type="ECO:0000256" key="3">
    <source>
        <dbReference type="ARBA" id="ARBA00022448"/>
    </source>
</evidence>
<dbReference type="AlphaFoldDB" id="A0A5K3G0P3"/>
<evidence type="ECO:0000256" key="5">
    <source>
        <dbReference type="ARBA" id="ARBA00022737"/>
    </source>
</evidence>
<dbReference type="GO" id="GO:0016020">
    <property type="term" value="C:membrane"/>
    <property type="evidence" value="ECO:0007669"/>
    <property type="project" value="UniProtKB-SubCell"/>
</dbReference>
<comment type="similarity">
    <text evidence="2 8">Belongs to the mitochondrial carrier (TC 2.A.29) family.</text>
</comment>
<evidence type="ECO:0000256" key="6">
    <source>
        <dbReference type="ARBA" id="ARBA00023136"/>
    </source>
</evidence>
<dbReference type="PRINTS" id="PR00926">
    <property type="entry name" value="MITOCARRIER"/>
</dbReference>
<dbReference type="InterPro" id="IPR023395">
    <property type="entry name" value="MCP_dom_sf"/>
</dbReference>
<comment type="subcellular location">
    <subcellularLocation>
        <location evidence="1">Membrane</location>
        <topology evidence="1">Multi-pass membrane protein</topology>
    </subcellularLocation>
</comment>
<evidence type="ECO:0000256" key="4">
    <source>
        <dbReference type="ARBA" id="ARBA00022692"/>
    </source>
</evidence>
<sequence length="113" mass="12829">MRFNVKALVRFLRRSYVTYGVRSLWRGNSATLSRIFPYAAVQYAVHERAKYTLCINDLAVSHLSTFQVQIRRFLAGCAAGCVSVSATYPLDLVRARMAVTERIKCVIIIPHSF</sequence>
<accession>A0A5K3G0P3</accession>